<feature type="transmembrane region" description="Helical" evidence="7">
    <location>
        <begin position="65"/>
        <end position="88"/>
    </location>
</feature>
<feature type="transmembrane region" description="Helical" evidence="7">
    <location>
        <begin position="324"/>
        <end position="343"/>
    </location>
</feature>
<proteinExistence type="inferred from homology"/>
<keyword evidence="6 7" id="KW-0472">Membrane</keyword>
<dbReference type="Proteomes" id="UP000308549">
    <property type="component" value="Unassembled WGS sequence"/>
</dbReference>
<dbReference type="GO" id="GO:0022857">
    <property type="term" value="F:transmembrane transporter activity"/>
    <property type="evidence" value="ECO:0007669"/>
    <property type="project" value="InterPro"/>
</dbReference>
<evidence type="ECO:0000313" key="8">
    <source>
        <dbReference type="EMBL" id="TKA27532.1"/>
    </source>
</evidence>
<dbReference type="AlphaFoldDB" id="A0A4U0TZJ7"/>
<dbReference type="Gene3D" id="1.10.4160.10">
    <property type="entry name" value="Hydantoin permease"/>
    <property type="match status" value="2"/>
</dbReference>
<feature type="transmembrane region" description="Helical" evidence="7">
    <location>
        <begin position="289"/>
        <end position="312"/>
    </location>
</feature>
<reference evidence="8 9" key="1">
    <citation type="submission" date="2017-03" db="EMBL/GenBank/DDBJ databases">
        <title>Genomes of endolithic fungi from Antarctica.</title>
        <authorList>
            <person name="Coleine C."/>
            <person name="Masonjones S."/>
            <person name="Stajich J.E."/>
        </authorList>
    </citation>
    <scope>NUCLEOTIDE SEQUENCE [LARGE SCALE GENOMIC DNA]</scope>
    <source>
        <strain evidence="8 9">CCFEE 6315</strain>
    </source>
</reference>
<feature type="transmembrane region" description="Helical" evidence="7">
    <location>
        <begin position="174"/>
        <end position="196"/>
    </location>
</feature>
<keyword evidence="4 7" id="KW-0812">Transmembrane</keyword>
<evidence type="ECO:0008006" key="10">
    <source>
        <dbReference type="Google" id="ProtNLM"/>
    </source>
</evidence>
<evidence type="ECO:0000256" key="1">
    <source>
        <dbReference type="ARBA" id="ARBA00004141"/>
    </source>
</evidence>
<protein>
    <recommendedName>
        <fullName evidence="10">Purine-cytosine permease</fullName>
    </recommendedName>
</protein>
<comment type="subcellular location">
    <subcellularLocation>
        <location evidence="1">Membrane</location>
        <topology evidence="1">Multi-pass membrane protein</topology>
    </subcellularLocation>
</comment>
<evidence type="ECO:0000256" key="2">
    <source>
        <dbReference type="ARBA" id="ARBA00008974"/>
    </source>
</evidence>
<gene>
    <name evidence="8" type="ORF">B0A50_04362</name>
</gene>
<dbReference type="OrthoDB" id="5428495at2759"/>
<comment type="similarity">
    <text evidence="2">Belongs to the purine-cytosine permease (2.A.39) family.</text>
</comment>
<dbReference type="GO" id="GO:0005886">
    <property type="term" value="C:plasma membrane"/>
    <property type="evidence" value="ECO:0007669"/>
    <property type="project" value="TreeGrafter"/>
</dbReference>
<feature type="transmembrane region" description="Helical" evidence="7">
    <location>
        <begin position="246"/>
        <end position="268"/>
    </location>
</feature>
<accession>A0A4U0TZJ7</accession>
<dbReference type="Pfam" id="PF02133">
    <property type="entry name" value="Transp_cyt_pur"/>
    <property type="match status" value="1"/>
</dbReference>
<evidence type="ECO:0000256" key="7">
    <source>
        <dbReference type="SAM" id="Phobius"/>
    </source>
</evidence>
<dbReference type="InterPro" id="IPR001248">
    <property type="entry name" value="Pur-cyt_permease"/>
</dbReference>
<name>A0A4U0TZJ7_9PEZI</name>
<comment type="caution">
    <text evidence="8">The sequence shown here is derived from an EMBL/GenBank/DDBJ whole genome shotgun (WGS) entry which is preliminary data.</text>
</comment>
<evidence type="ECO:0000313" key="9">
    <source>
        <dbReference type="Proteomes" id="UP000308549"/>
    </source>
</evidence>
<dbReference type="InterPro" id="IPR026030">
    <property type="entry name" value="Pur-cyt_permease_Fcy2/21/22"/>
</dbReference>
<dbReference type="PANTHER" id="PTHR31806">
    <property type="entry name" value="PURINE-CYTOSINE PERMEASE FCY2-RELATED"/>
    <property type="match status" value="1"/>
</dbReference>
<dbReference type="EMBL" id="NAJL01000022">
    <property type="protein sequence ID" value="TKA27532.1"/>
    <property type="molecule type" value="Genomic_DNA"/>
</dbReference>
<feature type="transmembrane region" description="Helical" evidence="7">
    <location>
        <begin position="94"/>
        <end position="114"/>
    </location>
</feature>
<keyword evidence="9" id="KW-1185">Reference proteome</keyword>
<keyword evidence="3" id="KW-0813">Transport</keyword>
<dbReference type="PANTHER" id="PTHR31806:SF5">
    <property type="entry name" value="PURINE-CYTOSINE PERMEASE FCY21"/>
    <property type="match status" value="1"/>
</dbReference>
<feature type="transmembrane region" description="Helical" evidence="7">
    <location>
        <begin position="134"/>
        <end position="154"/>
    </location>
</feature>
<evidence type="ECO:0000256" key="6">
    <source>
        <dbReference type="ARBA" id="ARBA00023136"/>
    </source>
</evidence>
<keyword evidence="5 7" id="KW-1133">Transmembrane helix</keyword>
<feature type="transmembrane region" description="Helical" evidence="7">
    <location>
        <begin position="217"/>
        <end position="240"/>
    </location>
</feature>
<evidence type="ECO:0000256" key="4">
    <source>
        <dbReference type="ARBA" id="ARBA00022692"/>
    </source>
</evidence>
<organism evidence="8 9">
    <name type="scientific">Salinomyces thailandicus</name>
    <dbReference type="NCBI Taxonomy" id="706561"/>
    <lineage>
        <taxon>Eukaryota</taxon>
        <taxon>Fungi</taxon>
        <taxon>Dikarya</taxon>
        <taxon>Ascomycota</taxon>
        <taxon>Pezizomycotina</taxon>
        <taxon>Dothideomycetes</taxon>
        <taxon>Dothideomycetidae</taxon>
        <taxon>Mycosphaerellales</taxon>
        <taxon>Teratosphaeriaceae</taxon>
        <taxon>Salinomyces</taxon>
    </lineage>
</organism>
<evidence type="ECO:0000256" key="5">
    <source>
        <dbReference type="ARBA" id="ARBA00022989"/>
    </source>
</evidence>
<evidence type="ECO:0000256" key="3">
    <source>
        <dbReference type="ARBA" id="ARBA00022448"/>
    </source>
</evidence>
<sequence length="351" mass="38370">MAPDEEKAATTRACSTEADTQAIETQDTIKHRYLRKLLSLRSVEARGIQPIPIDERIDKRTYSIFTLWFAMSTNPLPIVTGMTGTLSYGLSLRASALIILCFSIPSALPVGYLATLGPKTGMRQIIQARYSFGYWLVSVPVILNLATLTGFCIIDSVIGGQTLSAVSNGSLTPAVGIIIIALLAMLVCFCGFNVFHQYERITLNFQLLIPWLVRAPRALFAVVITAIVIPVAIRAATSFFASLENFIGVIGYWTSAFVGVVIVEHAWFRKSDCSSYDHSAWDVAAKLPRGMAALAACVCSFAVVIPSMAQIWYTGPIAEHTGDIGFEMALVLTALLYVPFRYAEIKRQGRV</sequence>